<organism evidence="14 15">
    <name type="scientific">Pseudidiomarina aestuarii</name>
    <dbReference type="NCBI Taxonomy" id="624146"/>
    <lineage>
        <taxon>Bacteria</taxon>
        <taxon>Pseudomonadati</taxon>
        <taxon>Pseudomonadota</taxon>
        <taxon>Gammaproteobacteria</taxon>
        <taxon>Alteromonadales</taxon>
        <taxon>Idiomarinaceae</taxon>
        <taxon>Pseudidiomarina</taxon>
    </lineage>
</organism>
<feature type="transmembrane region" description="Helical" evidence="11">
    <location>
        <begin position="84"/>
        <end position="105"/>
    </location>
</feature>
<name>A0A7Z6ZS64_9GAMM</name>
<dbReference type="PANTHER" id="PTHR43840">
    <property type="entry name" value="MITOCHONDRIAL METAL TRANSPORTER 1-RELATED"/>
    <property type="match status" value="1"/>
</dbReference>
<accession>A0A7Z6ZS64</accession>
<dbReference type="GO" id="GO:0006882">
    <property type="term" value="P:intracellular zinc ion homeostasis"/>
    <property type="evidence" value="ECO:0007669"/>
    <property type="project" value="TreeGrafter"/>
</dbReference>
<evidence type="ECO:0000256" key="3">
    <source>
        <dbReference type="ARBA" id="ARBA00022448"/>
    </source>
</evidence>
<dbReference type="GO" id="GO:0015341">
    <property type="term" value="F:zinc efflux antiporter activity"/>
    <property type="evidence" value="ECO:0007669"/>
    <property type="project" value="TreeGrafter"/>
</dbReference>
<dbReference type="PANTHER" id="PTHR43840:SF41">
    <property type="entry name" value="CATION-EFFLUX PUMP FIEF"/>
    <property type="match status" value="1"/>
</dbReference>
<evidence type="ECO:0000256" key="1">
    <source>
        <dbReference type="ARBA" id="ARBA00004651"/>
    </source>
</evidence>
<evidence type="ECO:0000259" key="13">
    <source>
        <dbReference type="Pfam" id="PF16916"/>
    </source>
</evidence>
<dbReference type="Pfam" id="PF16916">
    <property type="entry name" value="ZT_dimer"/>
    <property type="match status" value="1"/>
</dbReference>
<evidence type="ECO:0000256" key="9">
    <source>
        <dbReference type="ARBA" id="ARBA00023136"/>
    </source>
</evidence>
<dbReference type="InterPro" id="IPR058533">
    <property type="entry name" value="Cation_efflux_TM"/>
</dbReference>
<comment type="similarity">
    <text evidence="2">Belongs to the cation diffusion facilitator (CDF) transporter (TC 2.A.4) family. FieF subfamily.</text>
</comment>
<dbReference type="SUPFAM" id="SSF161111">
    <property type="entry name" value="Cation efflux protein transmembrane domain-like"/>
    <property type="match status" value="1"/>
</dbReference>
<keyword evidence="9 11" id="KW-0472">Membrane</keyword>
<comment type="subcellular location">
    <subcellularLocation>
        <location evidence="1">Cell membrane</location>
        <topology evidence="1">Multi-pass membrane protein</topology>
    </subcellularLocation>
</comment>
<evidence type="ECO:0000259" key="12">
    <source>
        <dbReference type="Pfam" id="PF01545"/>
    </source>
</evidence>
<evidence type="ECO:0000256" key="4">
    <source>
        <dbReference type="ARBA" id="ARBA00022475"/>
    </source>
</evidence>
<evidence type="ECO:0000256" key="11">
    <source>
        <dbReference type="SAM" id="Phobius"/>
    </source>
</evidence>
<feature type="domain" description="Cation efflux protein transmembrane" evidence="12">
    <location>
        <begin position="18"/>
        <end position="209"/>
    </location>
</feature>
<dbReference type="SUPFAM" id="SSF160240">
    <property type="entry name" value="Cation efflux protein cytoplasmic domain-like"/>
    <property type="match status" value="1"/>
</dbReference>
<dbReference type="Proteomes" id="UP000287766">
    <property type="component" value="Unassembled WGS sequence"/>
</dbReference>
<gene>
    <name evidence="14" type="primary">fieF</name>
    <name evidence="14" type="synonym">yiiP</name>
    <name evidence="14" type="ORF">CWE22_08910</name>
</gene>
<keyword evidence="5" id="KW-0410">Iron transport</keyword>
<keyword evidence="5" id="KW-0408">Iron</keyword>
<keyword evidence="7" id="KW-0864">Zinc transport</keyword>
<sequence length="313" mass="34507">MAESTRDYSFWVKIATRASVSVAVILIIAKGAAWWLTGSASMLASLTDSSLDTLASLFTFFAVRYALVPADKEHRHGHGKAEALAAFIQSILIFISAILLIIHSLQQWTAAETVERVDAGIYVSILAIILTSVLITLQHKAIENTNSAAIRADKLHYTSDLLLNSAVILALALSAWNLWWADSVIAIGIAMYLLWNAISILRGSLHTLLDRELPEDERQLIIKTIRETAGVQGFHGLRTRSAGPTRFISCHIELEDHLTLKQAHDIADDTEHRLQDLFESTDVLVHMDPQSIIMDATTPSPTGSPRFNINPPQ</sequence>
<reference evidence="15" key="1">
    <citation type="journal article" date="2018" name="Front. Microbiol.">
        <title>Genome-Based Analysis Reveals the Taxonomy and Diversity of the Family Idiomarinaceae.</title>
        <authorList>
            <person name="Liu Y."/>
            <person name="Lai Q."/>
            <person name="Shao Z."/>
        </authorList>
    </citation>
    <scope>NUCLEOTIDE SEQUENCE [LARGE SCALE GENOMIC DNA]</scope>
    <source>
        <strain evidence="15">KYW314</strain>
    </source>
</reference>
<evidence type="ECO:0000256" key="10">
    <source>
        <dbReference type="SAM" id="MobiDB-lite"/>
    </source>
</evidence>
<keyword evidence="7" id="KW-0862">Zinc</keyword>
<evidence type="ECO:0000313" key="15">
    <source>
        <dbReference type="Proteomes" id="UP000287766"/>
    </source>
</evidence>
<evidence type="ECO:0000256" key="2">
    <source>
        <dbReference type="ARBA" id="ARBA00010212"/>
    </source>
</evidence>
<dbReference type="NCBIfam" id="TIGR01297">
    <property type="entry name" value="CDF"/>
    <property type="match status" value="1"/>
</dbReference>
<keyword evidence="6 11" id="KW-0812">Transmembrane</keyword>
<keyword evidence="7" id="KW-0406">Ion transport</keyword>
<dbReference type="GO" id="GO:0015086">
    <property type="term" value="F:cadmium ion transmembrane transporter activity"/>
    <property type="evidence" value="ECO:0007669"/>
    <property type="project" value="TreeGrafter"/>
</dbReference>
<dbReference type="GO" id="GO:0015093">
    <property type="term" value="F:ferrous iron transmembrane transporter activity"/>
    <property type="evidence" value="ECO:0007669"/>
    <property type="project" value="TreeGrafter"/>
</dbReference>
<dbReference type="EMBL" id="PIPR01000002">
    <property type="protein sequence ID" value="RUO39412.1"/>
    <property type="molecule type" value="Genomic_DNA"/>
</dbReference>
<evidence type="ECO:0000313" key="14">
    <source>
        <dbReference type="EMBL" id="RUO39412.1"/>
    </source>
</evidence>
<dbReference type="InterPro" id="IPR050291">
    <property type="entry name" value="CDF_Transporter"/>
</dbReference>
<dbReference type="RefSeq" id="WP_169931088.1">
    <property type="nucleotide sequence ID" value="NZ_PIPR01000002.1"/>
</dbReference>
<feature type="compositionally biased region" description="Polar residues" evidence="10">
    <location>
        <begin position="297"/>
        <end position="307"/>
    </location>
</feature>
<evidence type="ECO:0000256" key="5">
    <source>
        <dbReference type="ARBA" id="ARBA00022496"/>
    </source>
</evidence>
<dbReference type="Gene3D" id="3.30.70.1350">
    <property type="entry name" value="Cation efflux protein, cytoplasmic domain"/>
    <property type="match status" value="1"/>
</dbReference>
<keyword evidence="3" id="KW-0813">Transport</keyword>
<dbReference type="Gene3D" id="1.20.1510.10">
    <property type="entry name" value="Cation efflux protein transmembrane domain"/>
    <property type="match status" value="1"/>
</dbReference>
<feature type="transmembrane region" description="Helical" evidence="11">
    <location>
        <begin position="14"/>
        <end position="36"/>
    </location>
</feature>
<feature type="region of interest" description="Disordered" evidence="10">
    <location>
        <begin position="294"/>
        <end position="313"/>
    </location>
</feature>
<dbReference type="InterPro" id="IPR036837">
    <property type="entry name" value="Cation_efflux_CTD_sf"/>
</dbReference>
<keyword evidence="8 11" id="KW-1133">Transmembrane helix</keyword>
<dbReference type="InterPro" id="IPR027470">
    <property type="entry name" value="Cation_efflux_CTD"/>
</dbReference>
<dbReference type="Pfam" id="PF01545">
    <property type="entry name" value="Cation_efflux"/>
    <property type="match status" value="1"/>
</dbReference>
<keyword evidence="4" id="KW-1003">Cell membrane</keyword>
<proteinExistence type="inferred from homology"/>
<dbReference type="FunFam" id="3.30.70.1350:FF:000002">
    <property type="entry name" value="Ferrous-iron efflux pump FieF"/>
    <property type="match status" value="1"/>
</dbReference>
<dbReference type="InterPro" id="IPR027469">
    <property type="entry name" value="Cation_efflux_TMD_sf"/>
</dbReference>
<feature type="domain" description="Cation efflux protein cytoplasmic" evidence="13">
    <location>
        <begin position="213"/>
        <end position="289"/>
    </location>
</feature>
<dbReference type="InterPro" id="IPR002524">
    <property type="entry name" value="Cation_efflux"/>
</dbReference>
<evidence type="ECO:0000256" key="8">
    <source>
        <dbReference type="ARBA" id="ARBA00022989"/>
    </source>
</evidence>
<feature type="transmembrane region" description="Helical" evidence="11">
    <location>
        <begin position="117"/>
        <end position="137"/>
    </location>
</feature>
<protein>
    <submittedName>
        <fullName evidence="14">Divalent metal cation transporter FieF</fullName>
    </submittedName>
</protein>
<evidence type="ECO:0000256" key="7">
    <source>
        <dbReference type="ARBA" id="ARBA00022906"/>
    </source>
</evidence>
<dbReference type="AlphaFoldDB" id="A0A7Z6ZS64"/>
<dbReference type="GO" id="GO:0005886">
    <property type="term" value="C:plasma membrane"/>
    <property type="evidence" value="ECO:0007669"/>
    <property type="project" value="UniProtKB-SubCell"/>
</dbReference>
<comment type="caution">
    <text evidence="14">The sequence shown here is derived from an EMBL/GenBank/DDBJ whole genome shotgun (WGS) entry which is preliminary data.</text>
</comment>
<keyword evidence="15" id="KW-1185">Reference proteome</keyword>
<feature type="transmembrane region" description="Helical" evidence="11">
    <location>
        <begin position="161"/>
        <end position="179"/>
    </location>
</feature>
<evidence type="ECO:0000256" key="6">
    <source>
        <dbReference type="ARBA" id="ARBA00022692"/>
    </source>
</evidence>
<feature type="transmembrane region" description="Helical" evidence="11">
    <location>
        <begin position="185"/>
        <end position="205"/>
    </location>
</feature>